<dbReference type="Pfam" id="PF13602">
    <property type="entry name" value="ADH_zinc_N_2"/>
    <property type="match status" value="1"/>
</dbReference>
<sequence>MFEVPEPHAEDGEVRIRVHAVAVNPTDVGVRTGMRDPQGAPPPYAPGMDAAGVVDEVGEGSPWRVGQQVMAMALPLSEHGGAYVEHLVGPWESMAPIPEGSDLEHAATLPMNGLTAVQCLELLHLAPGSTLAVTGAAGTLGDYVVRLAKHAGLRVIADAAEKDRAQVAAAGADEVVERGDDVAERIRALVPEGVDALVDAAVQREQVVPAVRDGGGFVDVRGWAGEPQRDIVFHRAMVGREYRSQAKLETLRRFTEDGLLVLRVADVLPVAQAPEAHRRLEAGGVRGRIVLTF</sequence>
<dbReference type="InterPro" id="IPR013154">
    <property type="entry name" value="ADH-like_N"/>
</dbReference>
<dbReference type="Pfam" id="PF08240">
    <property type="entry name" value="ADH_N"/>
    <property type="match status" value="1"/>
</dbReference>
<accession>A0ABP8YXQ4</accession>
<dbReference type="PANTHER" id="PTHR48106">
    <property type="entry name" value="QUINONE OXIDOREDUCTASE PIG3-RELATED"/>
    <property type="match status" value="1"/>
</dbReference>
<keyword evidence="1" id="KW-0521">NADP</keyword>
<dbReference type="Gene3D" id="3.40.50.720">
    <property type="entry name" value="NAD(P)-binding Rossmann-like Domain"/>
    <property type="match status" value="1"/>
</dbReference>
<gene>
    <name evidence="4" type="ORF">GCM10025783_08150</name>
</gene>
<evidence type="ECO:0000256" key="1">
    <source>
        <dbReference type="ARBA" id="ARBA00022857"/>
    </source>
</evidence>
<dbReference type="SMART" id="SM00829">
    <property type="entry name" value="PKS_ER"/>
    <property type="match status" value="1"/>
</dbReference>
<feature type="domain" description="Enoyl reductase (ER)" evidence="3">
    <location>
        <begin position="2"/>
        <end position="291"/>
    </location>
</feature>
<dbReference type="Gene3D" id="3.90.180.10">
    <property type="entry name" value="Medium-chain alcohol dehydrogenases, catalytic domain"/>
    <property type="match status" value="1"/>
</dbReference>
<protein>
    <submittedName>
        <fullName evidence="4">NADP-dependent oxidoreductase</fullName>
    </submittedName>
</protein>
<dbReference type="InterPro" id="IPR020843">
    <property type="entry name" value="ER"/>
</dbReference>
<dbReference type="SUPFAM" id="SSF50129">
    <property type="entry name" value="GroES-like"/>
    <property type="match status" value="1"/>
</dbReference>
<dbReference type="Proteomes" id="UP001500121">
    <property type="component" value="Unassembled WGS sequence"/>
</dbReference>
<dbReference type="SUPFAM" id="SSF51735">
    <property type="entry name" value="NAD(P)-binding Rossmann-fold domains"/>
    <property type="match status" value="1"/>
</dbReference>
<reference evidence="5" key="1">
    <citation type="journal article" date="2019" name="Int. J. Syst. Evol. Microbiol.">
        <title>The Global Catalogue of Microorganisms (GCM) 10K type strain sequencing project: providing services to taxonomists for standard genome sequencing and annotation.</title>
        <authorList>
            <consortium name="The Broad Institute Genomics Platform"/>
            <consortium name="The Broad Institute Genome Sequencing Center for Infectious Disease"/>
            <person name="Wu L."/>
            <person name="Ma J."/>
        </authorList>
    </citation>
    <scope>NUCLEOTIDE SEQUENCE [LARGE SCALE GENOMIC DNA]</scope>
    <source>
        <strain evidence="5">JCM 19015</strain>
    </source>
</reference>
<evidence type="ECO:0000313" key="5">
    <source>
        <dbReference type="Proteomes" id="UP001500121"/>
    </source>
</evidence>
<dbReference type="InterPro" id="IPR011032">
    <property type="entry name" value="GroES-like_sf"/>
</dbReference>
<name>A0ABP8YXQ4_9MICO</name>
<dbReference type="InterPro" id="IPR036291">
    <property type="entry name" value="NAD(P)-bd_dom_sf"/>
</dbReference>
<evidence type="ECO:0000259" key="3">
    <source>
        <dbReference type="SMART" id="SM00829"/>
    </source>
</evidence>
<evidence type="ECO:0000256" key="2">
    <source>
        <dbReference type="ARBA" id="ARBA00023002"/>
    </source>
</evidence>
<dbReference type="CDD" id="cd05289">
    <property type="entry name" value="MDR_like_2"/>
    <property type="match status" value="1"/>
</dbReference>
<keyword evidence="5" id="KW-1185">Reference proteome</keyword>
<organism evidence="4 5">
    <name type="scientific">Amnibacterium soli</name>
    <dbReference type="NCBI Taxonomy" id="1282736"/>
    <lineage>
        <taxon>Bacteria</taxon>
        <taxon>Bacillati</taxon>
        <taxon>Actinomycetota</taxon>
        <taxon>Actinomycetes</taxon>
        <taxon>Micrococcales</taxon>
        <taxon>Microbacteriaceae</taxon>
        <taxon>Amnibacterium</taxon>
    </lineage>
</organism>
<proteinExistence type="predicted"/>
<comment type="caution">
    <text evidence="4">The sequence shown here is derived from an EMBL/GenBank/DDBJ whole genome shotgun (WGS) entry which is preliminary data.</text>
</comment>
<dbReference type="EMBL" id="BAABLP010000002">
    <property type="protein sequence ID" value="GAA4739720.1"/>
    <property type="molecule type" value="Genomic_DNA"/>
</dbReference>
<evidence type="ECO:0000313" key="4">
    <source>
        <dbReference type="EMBL" id="GAA4739720.1"/>
    </source>
</evidence>
<keyword evidence="2" id="KW-0560">Oxidoreductase</keyword>